<dbReference type="InterPro" id="IPR027417">
    <property type="entry name" value="P-loop_NTPase"/>
</dbReference>
<evidence type="ECO:0000256" key="7">
    <source>
        <dbReference type="SAM" id="MobiDB-lite"/>
    </source>
</evidence>
<dbReference type="eggNOG" id="KOG0743">
    <property type="taxonomic scope" value="Eukaryota"/>
</dbReference>
<dbReference type="Gene3D" id="6.10.280.40">
    <property type="match status" value="1"/>
</dbReference>
<gene>
    <name evidence="9" type="ORF">L484_026737</name>
</gene>
<evidence type="ECO:0000313" key="10">
    <source>
        <dbReference type="Proteomes" id="UP000030645"/>
    </source>
</evidence>
<dbReference type="SUPFAM" id="SSF52540">
    <property type="entry name" value="P-loop containing nucleoside triphosphate hydrolases"/>
    <property type="match status" value="1"/>
</dbReference>
<dbReference type="CDD" id="cd19510">
    <property type="entry name" value="RecA-like_BCS1"/>
    <property type="match status" value="1"/>
</dbReference>
<dbReference type="Pfam" id="PF14363">
    <property type="entry name" value="AAA_assoc"/>
    <property type="match status" value="1"/>
</dbReference>
<reference evidence="10" key="1">
    <citation type="submission" date="2013-01" db="EMBL/GenBank/DDBJ databases">
        <title>Draft Genome Sequence of a Mulberry Tree, Morus notabilis C.K. Schneid.</title>
        <authorList>
            <person name="He N."/>
            <person name="Zhao S."/>
        </authorList>
    </citation>
    <scope>NUCLEOTIDE SEQUENCE</scope>
</reference>
<keyword evidence="10" id="KW-1185">Reference proteome</keyword>
<comment type="cofactor">
    <cofactor evidence="1">
        <name>Mg(2+)</name>
        <dbReference type="ChEBI" id="CHEBI:18420"/>
    </cofactor>
</comment>
<dbReference type="Gene3D" id="3.40.50.300">
    <property type="entry name" value="P-loop containing nucleotide triphosphate hydrolases"/>
    <property type="match status" value="1"/>
</dbReference>
<dbReference type="AlphaFoldDB" id="W9SN57"/>
<evidence type="ECO:0000259" key="8">
    <source>
        <dbReference type="SMART" id="SM00382"/>
    </source>
</evidence>
<feature type="region of interest" description="Disordered" evidence="7">
    <location>
        <begin position="468"/>
        <end position="516"/>
    </location>
</feature>
<feature type="domain" description="AAA+ ATPase" evidence="8">
    <location>
        <begin position="255"/>
        <end position="402"/>
    </location>
</feature>
<dbReference type="GO" id="GO:0005524">
    <property type="term" value="F:ATP binding"/>
    <property type="evidence" value="ECO:0007669"/>
    <property type="project" value="UniProtKB-KW"/>
</dbReference>
<comment type="similarity">
    <text evidence="2">Belongs to the AAA ATPase family. BCS1 subfamily.</text>
</comment>
<dbReference type="InterPro" id="IPR050747">
    <property type="entry name" value="Mitochondrial_chaperone_BCS1"/>
</dbReference>
<organism evidence="9 10">
    <name type="scientific">Morus notabilis</name>
    <dbReference type="NCBI Taxonomy" id="981085"/>
    <lineage>
        <taxon>Eukaryota</taxon>
        <taxon>Viridiplantae</taxon>
        <taxon>Streptophyta</taxon>
        <taxon>Embryophyta</taxon>
        <taxon>Tracheophyta</taxon>
        <taxon>Spermatophyta</taxon>
        <taxon>Magnoliopsida</taxon>
        <taxon>eudicotyledons</taxon>
        <taxon>Gunneridae</taxon>
        <taxon>Pentapetalae</taxon>
        <taxon>rosids</taxon>
        <taxon>fabids</taxon>
        <taxon>Rosales</taxon>
        <taxon>Moraceae</taxon>
        <taxon>Moreae</taxon>
        <taxon>Morus</taxon>
    </lineage>
</organism>
<dbReference type="EMBL" id="KE346359">
    <property type="protein sequence ID" value="EXC35432.1"/>
    <property type="molecule type" value="Genomic_DNA"/>
</dbReference>
<dbReference type="SMART" id="SM00382">
    <property type="entry name" value="AAA"/>
    <property type="match status" value="1"/>
</dbReference>
<comment type="catalytic activity">
    <reaction evidence="5">
        <text>ATP + H2O = ADP + phosphate + H(+)</text>
        <dbReference type="Rhea" id="RHEA:13065"/>
        <dbReference type="ChEBI" id="CHEBI:15377"/>
        <dbReference type="ChEBI" id="CHEBI:15378"/>
        <dbReference type="ChEBI" id="CHEBI:30616"/>
        <dbReference type="ChEBI" id="CHEBI:43474"/>
        <dbReference type="ChEBI" id="CHEBI:456216"/>
    </reaction>
</comment>
<proteinExistence type="inferred from homology"/>
<dbReference type="GO" id="GO:0016887">
    <property type="term" value="F:ATP hydrolysis activity"/>
    <property type="evidence" value="ECO:0007669"/>
    <property type="project" value="InterPro"/>
</dbReference>
<dbReference type="InterPro" id="IPR003960">
    <property type="entry name" value="ATPase_AAA_CS"/>
</dbReference>
<dbReference type="InterPro" id="IPR003959">
    <property type="entry name" value="ATPase_AAA_core"/>
</dbReference>
<accession>W9SN57</accession>
<keyword evidence="4" id="KW-0460">Magnesium</keyword>
<protein>
    <submittedName>
        <fullName evidence="9">Putative mitochondrial chaperone bcs1</fullName>
    </submittedName>
</protein>
<evidence type="ECO:0000313" key="9">
    <source>
        <dbReference type="EMBL" id="EXC35432.1"/>
    </source>
</evidence>
<evidence type="ECO:0000256" key="4">
    <source>
        <dbReference type="ARBA" id="ARBA00022842"/>
    </source>
</evidence>
<evidence type="ECO:0000256" key="1">
    <source>
        <dbReference type="ARBA" id="ARBA00001946"/>
    </source>
</evidence>
<dbReference type="InterPro" id="IPR025753">
    <property type="entry name" value="AAA_N_dom"/>
</dbReference>
<dbReference type="STRING" id="981085.W9SN57"/>
<keyword evidence="6" id="KW-0547">Nucleotide-binding</keyword>
<dbReference type="PANTHER" id="PTHR23070">
    <property type="entry name" value="BCS1 AAA-TYPE ATPASE"/>
    <property type="match status" value="1"/>
</dbReference>
<dbReference type="Pfam" id="PF00004">
    <property type="entry name" value="AAA"/>
    <property type="match status" value="1"/>
</dbReference>
<name>W9SN57_9ROSA</name>
<dbReference type="PROSITE" id="PS00674">
    <property type="entry name" value="AAA"/>
    <property type="match status" value="1"/>
</dbReference>
<evidence type="ECO:0000256" key="5">
    <source>
        <dbReference type="ARBA" id="ARBA00049360"/>
    </source>
</evidence>
<keyword evidence="6" id="KW-0067">ATP-binding</keyword>
<keyword evidence="3" id="KW-0378">Hydrolase</keyword>
<dbReference type="GO" id="GO:0006950">
    <property type="term" value="P:response to stress"/>
    <property type="evidence" value="ECO:0007669"/>
    <property type="project" value="UniProtKB-ARBA"/>
</dbReference>
<dbReference type="Proteomes" id="UP000030645">
    <property type="component" value="Unassembled WGS sequence"/>
</dbReference>
<evidence type="ECO:0000256" key="3">
    <source>
        <dbReference type="ARBA" id="ARBA00022801"/>
    </source>
</evidence>
<sequence>MDSSSALETNLATAKTVMTTVASVAATAMVARSIIQDYLPYEFQHFLLSGIRKFFNGFSSQTTMVIDEFDGLVNNQIYEAAETYLGGKISPSMQRLKVSKSEKENNFVVTVEKKQMIVDVFNGVKFRWILVCSQVQANRGDFYNPRDLNSTLRSEVRSFELSFHKKHLDLVLKSYLPHILRESKLAKQEKKTLKIFTLETERHFNMTEAWVSTNLDHPATFETLALESEIKNFILEDLERFVKRKDYYRKIGKAWKRGCLLYGPPGTGKSSLIAAMANYLNFDVYDLELTEVRANTDLKKMLISMANRSILVVEDIDCSVDFHDRNMAADQSTEDYYNPRRKQCYRMLQLTLSGFLNFIDGLWSSCGDERIIIFTTNHKEKLDPALLRPGRMDVHVHLSYCTPCGFRVLASNYLGINDHSLFAEIEQRVQATEVTPAEIAEELLKSDDPDIALQGLIEFLKVKKLENEETKAKKEKEEAEAAKKGDEKNSAQAESKDKEGENNMFAGLHTETKEQS</sequence>
<feature type="compositionally biased region" description="Basic and acidic residues" evidence="7">
    <location>
        <begin position="468"/>
        <end position="501"/>
    </location>
</feature>
<dbReference type="InterPro" id="IPR058017">
    <property type="entry name" value="At3g28540-like_C"/>
</dbReference>
<dbReference type="InterPro" id="IPR003593">
    <property type="entry name" value="AAA+_ATPase"/>
</dbReference>
<evidence type="ECO:0000256" key="2">
    <source>
        <dbReference type="ARBA" id="ARBA00007448"/>
    </source>
</evidence>
<dbReference type="Pfam" id="PF25568">
    <property type="entry name" value="AAA_lid_At3g28540"/>
    <property type="match status" value="1"/>
</dbReference>
<evidence type="ECO:0000256" key="6">
    <source>
        <dbReference type="RuleBase" id="RU003651"/>
    </source>
</evidence>